<keyword evidence="2" id="KW-0472">Membrane</keyword>
<keyword evidence="2" id="KW-0812">Transmembrane</keyword>
<evidence type="ECO:0000313" key="3">
    <source>
        <dbReference type="EMBL" id="MFC4709155.1"/>
    </source>
</evidence>
<proteinExistence type="predicted"/>
<evidence type="ECO:0000256" key="2">
    <source>
        <dbReference type="SAM" id="Phobius"/>
    </source>
</evidence>
<accession>A0ABV9M223</accession>
<feature type="region of interest" description="Disordered" evidence="1">
    <location>
        <begin position="1"/>
        <end position="28"/>
    </location>
</feature>
<evidence type="ECO:0000256" key="1">
    <source>
        <dbReference type="SAM" id="MobiDB-lite"/>
    </source>
</evidence>
<protein>
    <submittedName>
        <fullName evidence="3">Uncharacterized protein</fullName>
    </submittedName>
</protein>
<gene>
    <name evidence="3" type="ORF">ACFO3L_00635</name>
</gene>
<comment type="caution">
    <text evidence="3">The sequence shown here is derived from an EMBL/GenBank/DDBJ whole genome shotgun (WGS) entry which is preliminary data.</text>
</comment>
<feature type="transmembrane region" description="Helical" evidence="2">
    <location>
        <begin position="48"/>
        <end position="76"/>
    </location>
</feature>
<keyword evidence="4" id="KW-1185">Reference proteome</keyword>
<dbReference type="RefSeq" id="WP_379962866.1">
    <property type="nucleotide sequence ID" value="NZ_JBHSGT010000006.1"/>
</dbReference>
<dbReference type="EMBL" id="JBHSGT010000006">
    <property type="protein sequence ID" value="MFC4709155.1"/>
    <property type="molecule type" value="Genomic_DNA"/>
</dbReference>
<sequence>MDYGNPEIKEHSNSRSNHKKNEKKSKESTNVNKLVTGLSKMTIGKFKAYAIIVASVPVIVAAVWFIGIPAFSSMFYRLSPWSQQTSEIAAKNNIRDAYSAIIGTDVGLVSQKGIVKWFSSKEAKEVDIFIPKLINYSGLFDDDSRREELKNTFEESINSDVMKESAVYYRIFYDGSTLGQWKNGEKVSSYKDLKTADKTAIMKDLRLKLRTEEAIEFKNWEKKNELESVSFEFEPSSNSVNVQGIFESDGTLWLSPDYKLSAKYQYEDGSWKLANSSLKVDKVK</sequence>
<dbReference type="Proteomes" id="UP001596026">
    <property type="component" value="Unassembled WGS sequence"/>
</dbReference>
<name>A0ABV9M223_9ENTE</name>
<organism evidence="3 4">
    <name type="scientific">Enterococcus eurekensis</name>
    <dbReference type="NCBI Taxonomy" id="1159753"/>
    <lineage>
        <taxon>Bacteria</taxon>
        <taxon>Bacillati</taxon>
        <taxon>Bacillota</taxon>
        <taxon>Bacilli</taxon>
        <taxon>Lactobacillales</taxon>
        <taxon>Enterococcaceae</taxon>
        <taxon>Enterococcus</taxon>
    </lineage>
</organism>
<keyword evidence="2" id="KW-1133">Transmembrane helix</keyword>
<reference evidence="4" key="1">
    <citation type="journal article" date="2019" name="Int. J. Syst. Evol. Microbiol.">
        <title>The Global Catalogue of Microorganisms (GCM) 10K type strain sequencing project: providing services to taxonomists for standard genome sequencing and annotation.</title>
        <authorList>
            <consortium name="The Broad Institute Genomics Platform"/>
            <consortium name="The Broad Institute Genome Sequencing Center for Infectious Disease"/>
            <person name="Wu L."/>
            <person name="Ma J."/>
        </authorList>
    </citation>
    <scope>NUCLEOTIDE SEQUENCE [LARGE SCALE GENOMIC DNA]</scope>
    <source>
        <strain evidence="4">CGMCC 1.19061</strain>
    </source>
</reference>
<evidence type="ECO:0000313" key="4">
    <source>
        <dbReference type="Proteomes" id="UP001596026"/>
    </source>
</evidence>